<name>A0A161WF84_9NOCA</name>
<accession>A0A161WF84</accession>
<dbReference type="STRING" id="455432.AWN90_19595"/>
<evidence type="ECO:0000313" key="2">
    <source>
        <dbReference type="EMBL" id="KZM75579.1"/>
    </source>
</evidence>
<comment type="caution">
    <text evidence="2">The sequence shown here is derived from an EMBL/GenBank/DDBJ whole genome shotgun (WGS) entry which is preliminary data.</text>
</comment>
<feature type="region of interest" description="Disordered" evidence="1">
    <location>
        <begin position="71"/>
        <end position="91"/>
    </location>
</feature>
<reference evidence="2 3" key="1">
    <citation type="submission" date="2016-04" db="EMBL/GenBank/DDBJ databases">
        <authorList>
            <person name="Evans L.H."/>
            <person name="Alamgir A."/>
            <person name="Owens N."/>
            <person name="Weber N.D."/>
            <person name="Virtaneva K."/>
            <person name="Barbian K."/>
            <person name="Babar A."/>
            <person name="Rosenke K."/>
        </authorList>
    </citation>
    <scope>NUCLEOTIDE SEQUENCE [LARGE SCALE GENOMIC DNA]</scope>
    <source>
        <strain evidence="2 3">IFM 0406</strain>
    </source>
</reference>
<gene>
    <name evidence="2" type="ORF">AWN90_19595</name>
</gene>
<protein>
    <submittedName>
        <fullName evidence="2">Uncharacterized protein</fullName>
    </submittedName>
</protein>
<organism evidence="2 3">
    <name type="scientific">Nocardia terpenica</name>
    <dbReference type="NCBI Taxonomy" id="455432"/>
    <lineage>
        <taxon>Bacteria</taxon>
        <taxon>Bacillati</taxon>
        <taxon>Actinomycetota</taxon>
        <taxon>Actinomycetes</taxon>
        <taxon>Mycobacteriales</taxon>
        <taxon>Nocardiaceae</taxon>
        <taxon>Nocardia</taxon>
    </lineage>
</organism>
<dbReference type="AlphaFoldDB" id="A0A161WF84"/>
<evidence type="ECO:0000256" key="1">
    <source>
        <dbReference type="SAM" id="MobiDB-lite"/>
    </source>
</evidence>
<dbReference type="Proteomes" id="UP000076512">
    <property type="component" value="Unassembled WGS sequence"/>
</dbReference>
<feature type="compositionally biased region" description="Basic and acidic residues" evidence="1">
    <location>
        <begin position="82"/>
        <end position="91"/>
    </location>
</feature>
<proteinExistence type="predicted"/>
<dbReference type="EMBL" id="LWGR01000003">
    <property type="protein sequence ID" value="KZM75579.1"/>
    <property type="molecule type" value="Genomic_DNA"/>
</dbReference>
<keyword evidence="3" id="KW-1185">Reference proteome</keyword>
<sequence length="117" mass="13688">MGWSVRWMCVHADGSGAAITVVWYRLDWSMIDEDRDPGDRWDVKRHIQYITFSDPDDIAGTATWSERVDEFPFDLGPDSPEQAERWARNGARRDLRDPARFVPCFDWDGREPMPDLQ</sequence>
<evidence type="ECO:0000313" key="3">
    <source>
        <dbReference type="Proteomes" id="UP000076512"/>
    </source>
</evidence>